<dbReference type="SMART" id="SM00028">
    <property type="entry name" value="TPR"/>
    <property type="match status" value="3"/>
</dbReference>
<accession>A0A517VBQ4</accession>
<reference evidence="4 5" key="1">
    <citation type="submission" date="2019-02" db="EMBL/GenBank/DDBJ databases">
        <title>Deep-cultivation of Planctomycetes and their phenomic and genomic characterization uncovers novel biology.</title>
        <authorList>
            <person name="Wiegand S."/>
            <person name="Jogler M."/>
            <person name="Boedeker C."/>
            <person name="Pinto D."/>
            <person name="Vollmers J."/>
            <person name="Rivas-Marin E."/>
            <person name="Kohn T."/>
            <person name="Peeters S.H."/>
            <person name="Heuer A."/>
            <person name="Rast P."/>
            <person name="Oberbeckmann S."/>
            <person name="Bunk B."/>
            <person name="Jeske O."/>
            <person name="Meyerdierks A."/>
            <person name="Storesund J.E."/>
            <person name="Kallscheuer N."/>
            <person name="Luecker S."/>
            <person name="Lage O.M."/>
            <person name="Pohl T."/>
            <person name="Merkel B.J."/>
            <person name="Hornburger P."/>
            <person name="Mueller R.-W."/>
            <person name="Bruemmer F."/>
            <person name="Labrenz M."/>
            <person name="Spormann A.M."/>
            <person name="Op den Camp H."/>
            <person name="Overmann J."/>
            <person name="Amann R."/>
            <person name="Jetten M.S.M."/>
            <person name="Mascher T."/>
            <person name="Medema M.H."/>
            <person name="Devos D.P."/>
            <person name="Kaster A.-K."/>
            <person name="Ovreas L."/>
            <person name="Rohde M."/>
            <person name="Galperin M.Y."/>
            <person name="Jogler C."/>
        </authorList>
    </citation>
    <scope>NUCLEOTIDE SEQUENCE [LARGE SCALE GENOMIC DNA]</scope>
    <source>
        <strain evidence="4 5">Pan161</strain>
    </source>
</reference>
<evidence type="ECO:0000313" key="4">
    <source>
        <dbReference type="EMBL" id="QDT90440.1"/>
    </source>
</evidence>
<dbReference type="Proteomes" id="UP000316855">
    <property type="component" value="Chromosome"/>
</dbReference>
<dbReference type="Pfam" id="PF13432">
    <property type="entry name" value="TPR_16"/>
    <property type="match status" value="1"/>
</dbReference>
<keyword evidence="5" id="KW-1185">Reference proteome</keyword>
<dbReference type="PROSITE" id="PS50005">
    <property type="entry name" value="TPR"/>
    <property type="match status" value="2"/>
</dbReference>
<keyword evidence="2 3" id="KW-0802">TPR repeat</keyword>
<dbReference type="OrthoDB" id="215821at2"/>
<dbReference type="RefSeq" id="WP_145226385.1">
    <property type="nucleotide sequence ID" value="NZ_CP036343.1"/>
</dbReference>
<dbReference type="Pfam" id="PF00515">
    <property type="entry name" value="TPR_1"/>
    <property type="match status" value="1"/>
</dbReference>
<dbReference type="PANTHER" id="PTHR44943">
    <property type="entry name" value="CELLULOSE SYNTHASE OPERON PROTEIN C"/>
    <property type="match status" value="1"/>
</dbReference>
<evidence type="ECO:0000256" key="1">
    <source>
        <dbReference type="ARBA" id="ARBA00022737"/>
    </source>
</evidence>
<feature type="repeat" description="TPR" evidence="3">
    <location>
        <begin position="74"/>
        <end position="107"/>
    </location>
</feature>
<dbReference type="Gene3D" id="1.25.40.10">
    <property type="entry name" value="Tetratricopeptide repeat domain"/>
    <property type="match status" value="2"/>
</dbReference>
<dbReference type="PROSITE" id="PS50293">
    <property type="entry name" value="TPR_REGION"/>
    <property type="match status" value="1"/>
</dbReference>
<evidence type="ECO:0000256" key="2">
    <source>
        <dbReference type="ARBA" id="ARBA00022803"/>
    </source>
</evidence>
<dbReference type="AlphaFoldDB" id="A0A517VBQ4"/>
<dbReference type="SUPFAM" id="SSF48452">
    <property type="entry name" value="TPR-like"/>
    <property type="match status" value="1"/>
</dbReference>
<dbReference type="InterPro" id="IPR051685">
    <property type="entry name" value="Ycf3/AcsC/BcsC/TPR_MFPF"/>
</dbReference>
<organism evidence="4 5">
    <name type="scientific">Gimesia algae</name>
    <dbReference type="NCBI Taxonomy" id="2527971"/>
    <lineage>
        <taxon>Bacteria</taxon>
        <taxon>Pseudomonadati</taxon>
        <taxon>Planctomycetota</taxon>
        <taxon>Planctomycetia</taxon>
        <taxon>Planctomycetales</taxon>
        <taxon>Planctomycetaceae</taxon>
        <taxon>Gimesia</taxon>
    </lineage>
</organism>
<dbReference type="PANTHER" id="PTHR44943:SF8">
    <property type="entry name" value="TPR REPEAT-CONTAINING PROTEIN MJ0263"/>
    <property type="match status" value="1"/>
</dbReference>
<dbReference type="PROSITE" id="PS51257">
    <property type="entry name" value="PROKAR_LIPOPROTEIN"/>
    <property type="match status" value="1"/>
</dbReference>
<name>A0A517VBQ4_9PLAN</name>
<dbReference type="InterPro" id="IPR019734">
    <property type="entry name" value="TPR_rpt"/>
</dbReference>
<dbReference type="InterPro" id="IPR011990">
    <property type="entry name" value="TPR-like_helical_dom_sf"/>
</dbReference>
<evidence type="ECO:0000256" key="3">
    <source>
        <dbReference type="PROSITE-ProRule" id="PRU00339"/>
    </source>
</evidence>
<dbReference type="KEGG" id="gax:Pan161_20920"/>
<proteinExistence type="predicted"/>
<keyword evidence="1" id="KW-0677">Repeat</keyword>
<sequence>MRNSTMWTVVLFSGVAALLTTGCSHSYNVVGNGLKLPIDESPQMIMARQAEEKGQFVKAEQTYRVMLQRNPQNSVALHRMGIVNSKMGRHEVATNYLMKAVKVQPENPKYLTDLGYALYLQNDLPAAEIALEESIKRDPSTKRSFNNLSLVLGHQGRMDEAYQVARSVMSPEEAHANLGYICLQRGKLDDAAGHYHRALEINPDLDSIKEAVVQVAKLQKQQMQKTMSQPEVQVAQNTATAPVGTDTLMSEVVTVTEEPSVPQDLSEADESGFRIITEADAEVIGTMEQPVAQISAVQELPIQGFEPPLHVSNDDYIPSVDNSFLETVQSSESVTNVRSVE</sequence>
<feature type="repeat" description="TPR" evidence="3">
    <location>
        <begin position="172"/>
        <end position="205"/>
    </location>
</feature>
<dbReference type="EMBL" id="CP036343">
    <property type="protein sequence ID" value="QDT90440.1"/>
    <property type="molecule type" value="Genomic_DNA"/>
</dbReference>
<evidence type="ECO:0000313" key="5">
    <source>
        <dbReference type="Proteomes" id="UP000316855"/>
    </source>
</evidence>
<gene>
    <name evidence="4" type="ORF">Pan161_20920</name>
</gene>
<protein>
    <submittedName>
        <fullName evidence="4">Photosystem I assembly protein Ycf3</fullName>
    </submittedName>
</protein>